<evidence type="ECO:0000313" key="2">
    <source>
        <dbReference type="Proteomes" id="UP000185860"/>
    </source>
</evidence>
<dbReference type="Proteomes" id="UP000185860">
    <property type="component" value="Unassembled WGS sequence"/>
</dbReference>
<dbReference type="STRING" id="454136.NIES2119_22295"/>
<gene>
    <name evidence="1" type="ORF">NIES2119_22295</name>
</gene>
<sequence length="89" mass="10438">MPHQPVKFRLVFTAKVSKELKQLPLPVQKQYDKAFQLMSGEGPSYRSLRTHRYKCKNTETWSSSASMALRFYWEYQGEKTILVIAIDSH</sequence>
<evidence type="ECO:0000313" key="1">
    <source>
        <dbReference type="EMBL" id="OKH33837.1"/>
    </source>
</evidence>
<protein>
    <recommendedName>
        <fullName evidence="3">Cytotoxic translational repressor of toxin-antitoxin stability system</fullName>
    </recommendedName>
</protein>
<name>A0A1U7IB38_9CYAN</name>
<dbReference type="AlphaFoldDB" id="A0A1U7IB38"/>
<proteinExistence type="predicted"/>
<reference evidence="1 2" key="1">
    <citation type="submission" date="2016-11" db="EMBL/GenBank/DDBJ databases">
        <title>Draft Genome Sequences of Nine Cyanobacterial Strains from Diverse Habitats.</title>
        <authorList>
            <person name="Zhu T."/>
            <person name="Hou S."/>
            <person name="Lu X."/>
            <person name="Hess W.R."/>
        </authorList>
    </citation>
    <scope>NUCLEOTIDE SEQUENCE [LARGE SCALE GENOMIC DNA]</scope>
    <source>
        <strain evidence="1 2">IAM M-71</strain>
    </source>
</reference>
<evidence type="ECO:0008006" key="3">
    <source>
        <dbReference type="Google" id="ProtNLM"/>
    </source>
</evidence>
<dbReference type="RefSeq" id="WP_073595696.1">
    <property type="nucleotide sequence ID" value="NZ_MRCE01000026.1"/>
</dbReference>
<comment type="caution">
    <text evidence="1">The sequence shown here is derived from an EMBL/GenBank/DDBJ whole genome shotgun (WGS) entry which is preliminary data.</text>
</comment>
<organism evidence="1 2">
    <name type="scientific">[Phormidium ambiguum] IAM M-71</name>
    <dbReference type="NCBI Taxonomy" id="454136"/>
    <lineage>
        <taxon>Bacteria</taxon>
        <taxon>Bacillati</taxon>
        <taxon>Cyanobacteriota</taxon>
        <taxon>Cyanophyceae</taxon>
        <taxon>Oscillatoriophycideae</taxon>
        <taxon>Aerosakkonematales</taxon>
        <taxon>Aerosakkonemataceae</taxon>
        <taxon>Floridanema</taxon>
    </lineage>
</organism>
<dbReference type="OrthoDB" id="488761at2"/>
<accession>A0A1U7IB38</accession>
<dbReference type="EMBL" id="MRCE01000026">
    <property type="protein sequence ID" value="OKH33837.1"/>
    <property type="molecule type" value="Genomic_DNA"/>
</dbReference>